<dbReference type="InterPro" id="IPR007416">
    <property type="entry name" value="YggL_50S_bp"/>
</dbReference>
<proteinExistence type="predicted"/>
<evidence type="ECO:0000313" key="1">
    <source>
        <dbReference type="EMBL" id="QSX28554.1"/>
    </source>
</evidence>
<dbReference type="EMBL" id="CP071504">
    <property type="protein sequence ID" value="QSX28554.1"/>
    <property type="molecule type" value="Genomic_DNA"/>
</dbReference>
<organism evidence="1 2">
    <name type="scientific">Shewanella cyperi</name>
    <dbReference type="NCBI Taxonomy" id="2814292"/>
    <lineage>
        <taxon>Bacteria</taxon>
        <taxon>Pseudomonadati</taxon>
        <taxon>Pseudomonadota</taxon>
        <taxon>Gammaproteobacteria</taxon>
        <taxon>Alteromonadales</taxon>
        <taxon>Shewanellaceae</taxon>
        <taxon>Shewanella</taxon>
    </lineage>
</organism>
<gene>
    <name evidence="1" type="ORF">JYB88_09575</name>
</gene>
<dbReference type="AlphaFoldDB" id="A0A974XQ87"/>
<dbReference type="PANTHER" id="PTHR38778">
    <property type="entry name" value="CYTOPLASMIC PROTEIN-RELATED"/>
    <property type="match status" value="1"/>
</dbReference>
<name>A0A974XQ87_9GAMM</name>
<keyword evidence="2" id="KW-1185">Reference proteome</keyword>
<dbReference type="KEGG" id="scyp:JYB88_09575"/>
<sequence>MATKRKRRLRKKLYLEEFAVFGFEFTCKSKIKSDEETDHLLDAFLEFIESRNLMCGGGFSLEEFSGFLCSDFRYRSATDEDRSAVEAWLMAQAGFSGVVIGELVDANYGI</sequence>
<evidence type="ECO:0000313" key="2">
    <source>
        <dbReference type="Proteomes" id="UP000663281"/>
    </source>
</evidence>
<protein>
    <submittedName>
        <fullName evidence="1">DUF469 family protein</fullName>
    </submittedName>
</protein>
<reference evidence="1 2" key="1">
    <citation type="submission" date="2021-03" db="EMBL/GenBank/DDBJ databases">
        <title>Novel species identification of genus Shewanella.</title>
        <authorList>
            <person name="Liu G."/>
            <person name="Zhang Q."/>
        </authorList>
    </citation>
    <scope>NUCLEOTIDE SEQUENCE [LARGE SCALE GENOMIC DNA]</scope>
    <source>
        <strain evidence="1 2">FJAT-53726</strain>
    </source>
</reference>
<dbReference type="GO" id="GO:0005829">
    <property type="term" value="C:cytosol"/>
    <property type="evidence" value="ECO:0007669"/>
    <property type="project" value="TreeGrafter"/>
</dbReference>
<dbReference type="Pfam" id="PF04320">
    <property type="entry name" value="YggL_50S_bp"/>
    <property type="match status" value="1"/>
</dbReference>
<dbReference type="Proteomes" id="UP000663281">
    <property type="component" value="Chromosome"/>
</dbReference>
<dbReference type="RefSeq" id="WP_207323967.1">
    <property type="nucleotide sequence ID" value="NZ_CP071504.1"/>
</dbReference>
<dbReference type="PANTHER" id="PTHR38778:SF1">
    <property type="entry name" value="CYTOPLASMIC PROTEIN"/>
    <property type="match status" value="1"/>
</dbReference>
<accession>A0A974XQ87</accession>